<dbReference type="Gene3D" id="3.40.50.300">
    <property type="entry name" value="P-loop containing nucleotide triphosphate hydrolases"/>
    <property type="match status" value="1"/>
</dbReference>
<feature type="domain" description="Nephrocystin 3-like N-terminal" evidence="4">
    <location>
        <begin position="368"/>
        <end position="539"/>
    </location>
</feature>
<dbReference type="Gene3D" id="3.40.50.1820">
    <property type="entry name" value="alpha/beta hydrolase"/>
    <property type="match status" value="1"/>
</dbReference>
<dbReference type="Pfam" id="PF24883">
    <property type="entry name" value="NPHP3_N"/>
    <property type="match status" value="1"/>
</dbReference>
<feature type="region of interest" description="Disordered" evidence="3">
    <location>
        <begin position="49"/>
        <end position="81"/>
    </location>
</feature>
<protein>
    <recommendedName>
        <fullName evidence="4">Nephrocystin 3-like N-terminal domain-containing protein</fullName>
    </recommendedName>
</protein>
<evidence type="ECO:0000313" key="6">
    <source>
        <dbReference type="Proteomes" id="UP001392437"/>
    </source>
</evidence>
<accession>A0AAW0Q702</accession>
<evidence type="ECO:0000313" key="5">
    <source>
        <dbReference type="EMBL" id="KAK8093000.1"/>
    </source>
</evidence>
<dbReference type="Gene3D" id="1.25.40.20">
    <property type="entry name" value="Ankyrin repeat-containing domain"/>
    <property type="match status" value="2"/>
</dbReference>
<dbReference type="PANTHER" id="PTHR10039">
    <property type="entry name" value="AMELOGENIN"/>
    <property type="match status" value="1"/>
</dbReference>
<proteinExistence type="predicted"/>
<keyword evidence="2" id="KW-0040">ANK repeat</keyword>
<keyword evidence="1" id="KW-0677">Repeat</keyword>
<sequence>MEPGTGTRKHLPIPATGLHTVVEPVEPSLDIVFVHGFTGHPERTWAKAKGDMEHVDGEASTSPAERPPKVRKFNPFSGPTANGGHGYRSVFWPRDLLPTTAPDARVMTYGYDTHIRHWIGPEGSHNTVYDIAWDFLVSLEASRRPAPARPIMLIAHSLGGIVVKEMLRRSSMCRLGQKHLLSVFDSTIGVIFFGTPHGGADPRRFLQSVAEQVIKAVGFTVNQQIVDSLLPSSERLRELRDEFAPMARQQGWAVHSFQEQMGIKPLGGRKVVDDTSSYLNAPEFEVTEHIGQNHMEMCRFVGSHDPEYRKVAAAVSRIMPSESKAATNHDLVTEPAVDHKTLQDILESLRFEQHDARHHNIKSAHTKTCKWLLKSVLYSDWVNSKNVEEHHGFFWIKGKPGTGKSTVMKFLLGNSRRTIKGTVIISFFFNARGDTLERSTVGMYRSLLLQLLEQQPSVQPVLELDQLRNRSSVGWSLELLKSLFEQAIQSLTSTPVVCFIDALDECPESEVREMVSSFSHLGRVAVSAGQQFKVCFSSRHYPHITIDKKLELVLEQDEGHGEDISNYVASELRIGETRLADEIRHTVQTKSSGIFMWVVLVVRILNKEYDSGQIHKLRRRLKEIPDDLHDLFRDILTRDARDGEELVLCLQWVLFARCPLTPTELYHAVLCGVDSEVIQGSNMEEISEYDFDRYILNCSKGLIETTRSKHRTAQFIHESVREFLLKDGSFKSLVFGSDDITHSFEALSHEKLKQCCLAQMDIAKAAGEPASLPKQEEFPFLQYATSNILHHANRAEELGKSQRGFLADFPTTDWVFLSNVCEKFKKRRYPPTPGCCERNVDGLFLSAGLLSDEDIKAHASDIFDSAVYSKQEQVIVVLLKKFYQERLADTLQAIQSPIAWRPYLFDQAAQRGFLPDDWRACPLHQAAKQGFQEVARFVLDHGNPADASVKDYFGMSVMDVAVQWEKDQIVDLFIKRGISLNGFHVHKLVKRNTAEACRLIKLSLPTSQYLQGQLCKYELPLADAVAIGNTEAVELFLNSGKAEVNARDEQGRTPLSRAAIGLNIDIIRLLLASGKVEVNARDENGWTPLTHAVRASKYGKYCQTVHKCLESIRALLATGQADIDSTDIWGKTPLFWAIMICQQKDNGTIMSEFEQTHLAVEIIRLLLEWGANPKIADKLGITAYKWWKENHNPNGIMYSDGDVIEQQEELLRLLGSSQRLLPSS</sequence>
<gene>
    <name evidence="5" type="ORF">PG999_014587</name>
</gene>
<dbReference type="AlphaFoldDB" id="A0AAW0Q702"/>
<dbReference type="SUPFAM" id="SSF48403">
    <property type="entry name" value="Ankyrin repeat"/>
    <property type="match status" value="1"/>
</dbReference>
<comment type="caution">
    <text evidence="5">The sequence shown here is derived from an EMBL/GenBank/DDBJ whole genome shotgun (WGS) entry which is preliminary data.</text>
</comment>
<dbReference type="InterPro" id="IPR029058">
    <property type="entry name" value="AB_hydrolase_fold"/>
</dbReference>
<feature type="repeat" description="ANK" evidence="2">
    <location>
        <begin position="1050"/>
        <end position="1074"/>
    </location>
</feature>
<dbReference type="EMBL" id="JAQQWP010000012">
    <property type="protein sequence ID" value="KAK8093000.1"/>
    <property type="molecule type" value="Genomic_DNA"/>
</dbReference>
<dbReference type="Proteomes" id="UP001392437">
    <property type="component" value="Unassembled WGS sequence"/>
</dbReference>
<evidence type="ECO:0000256" key="1">
    <source>
        <dbReference type="ARBA" id="ARBA00022737"/>
    </source>
</evidence>
<dbReference type="SUPFAM" id="SSF52540">
    <property type="entry name" value="P-loop containing nucleoside triphosphate hydrolases"/>
    <property type="match status" value="1"/>
</dbReference>
<dbReference type="Pfam" id="PF12796">
    <property type="entry name" value="Ank_2"/>
    <property type="match status" value="1"/>
</dbReference>
<organism evidence="5 6">
    <name type="scientific">Apiospora kogelbergensis</name>
    <dbReference type="NCBI Taxonomy" id="1337665"/>
    <lineage>
        <taxon>Eukaryota</taxon>
        <taxon>Fungi</taxon>
        <taxon>Dikarya</taxon>
        <taxon>Ascomycota</taxon>
        <taxon>Pezizomycotina</taxon>
        <taxon>Sordariomycetes</taxon>
        <taxon>Xylariomycetidae</taxon>
        <taxon>Amphisphaeriales</taxon>
        <taxon>Apiosporaceae</taxon>
        <taxon>Apiospora</taxon>
    </lineage>
</organism>
<dbReference type="PROSITE" id="PS50088">
    <property type="entry name" value="ANK_REPEAT"/>
    <property type="match status" value="1"/>
</dbReference>
<evidence type="ECO:0000256" key="2">
    <source>
        <dbReference type="PROSITE-ProRule" id="PRU00023"/>
    </source>
</evidence>
<dbReference type="PANTHER" id="PTHR10039:SF5">
    <property type="entry name" value="NACHT DOMAIN-CONTAINING PROTEIN"/>
    <property type="match status" value="1"/>
</dbReference>
<evidence type="ECO:0000259" key="4">
    <source>
        <dbReference type="Pfam" id="PF24883"/>
    </source>
</evidence>
<dbReference type="InterPro" id="IPR036770">
    <property type="entry name" value="Ankyrin_rpt-contain_sf"/>
</dbReference>
<dbReference type="InterPro" id="IPR002110">
    <property type="entry name" value="Ankyrin_rpt"/>
</dbReference>
<dbReference type="InterPro" id="IPR027417">
    <property type="entry name" value="P-loop_NTPase"/>
</dbReference>
<dbReference type="SMART" id="SM00248">
    <property type="entry name" value="ANK"/>
    <property type="match status" value="7"/>
</dbReference>
<reference evidence="5 6" key="1">
    <citation type="submission" date="2023-01" db="EMBL/GenBank/DDBJ databases">
        <title>Analysis of 21 Apiospora genomes using comparative genomics revels a genus with tremendous synthesis potential of carbohydrate active enzymes and secondary metabolites.</title>
        <authorList>
            <person name="Sorensen T."/>
        </authorList>
    </citation>
    <scope>NUCLEOTIDE SEQUENCE [LARGE SCALE GENOMIC DNA]</scope>
    <source>
        <strain evidence="5 6">CBS 117206</strain>
    </source>
</reference>
<dbReference type="SUPFAM" id="SSF53474">
    <property type="entry name" value="alpha/beta-Hydrolases"/>
    <property type="match status" value="1"/>
</dbReference>
<dbReference type="InterPro" id="IPR056884">
    <property type="entry name" value="NPHP3-like_N"/>
</dbReference>
<dbReference type="PROSITE" id="PS50297">
    <property type="entry name" value="ANK_REP_REGION"/>
    <property type="match status" value="1"/>
</dbReference>
<name>A0AAW0Q702_9PEZI</name>
<evidence type="ECO:0000256" key="3">
    <source>
        <dbReference type="SAM" id="MobiDB-lite"/>
    </source>
</evidence>
<keyword evidence="6" id="KW-1185">Reference proteome</keyword>